<dbReference type="CDD" id="cd00093">
    <property type="entry name" value="HTH_XRE"/>
    <property type="match status" value="1"/>
</dbReference>
<dbReference type="SUPFAM" id="SSF47413">
    <property type="entry name" value="lambda repressor-like DNA-binding domains"/>
    <property type="match status" value="1"/>
</dbReference>
<evidence type="ECO:0000259" key="2">
    <source>
        <dbReference type="PROSITE" id="PS50943"/>
    </source>
</evidence>
<dbReference type="Gene3D" id="1.10.260.40">
    <property type="entry name" value="lambda repressor-like DNA-binding domains"/>
    <property type="match status" value="1"/>
</dbReference>
<dbReference type="InterPro" id="IPR050807">
    <property type="entry name" value="TransReg_Diox_bact_type"/>
</dbReference>
<keyword evidence="4" id="KW-1185">Reference proteome</keyword>
<dbReference type="PANTHER" id="PTHR46797:SF1">
    <property type="entry name" value="METHYLPHOSPHONATE SYNTHASE"/>
    <property type="match status" value="1"/>
</dbReference>
<dbReference type="EMBL" id="AZHW01000025">
    <property type="protein sequence ID" value="ETX03596.1"/>
    <property type="molecule type" value="Genomic_DNA"/>
</dbReference>
<gene>
    <name evidence="3" type="ORF">ETSY1_46860</name>
</gene>
<dbReference type="GO" id="GO:0003677">
    <property type="term" value="F:DNA binding"/>
    <property type="evidence" value="ECO:0007669"/>
    <property type="project" value="UniProtKB-KW"/>
</dbReference>
<comment type="caution">
    <text evidence="3">The sequence shown here is derived from an EMBL/GenBank/DDBJ whole genome shotgun (WGS) entry which is preliminary data.</text>
</comment>
<dbReference type="GO" id="GO:0005829">
    <property type="term" value="C:cytosol"/>
    <property type="evidence" value="ECO:0007669"/>
    <property type="project" value="TreeGrafter"/>
</dbReference>
<keyword evidence="3" id="KW-0614">Plasmid</keyword>
<dbReference type="HOGENOM" id="CLU_066192_29_1_7"/>
<dbReference type="Proteomes" id="UP000019141">
    <property type="component" value="Unassembled WGS sequence"/>
</dbReference>
<reference evidence="3 4" key="1">
    <citation type="journal article" date="2014" name="Nature">
        <title>An environmental bacterial taxon with a large and distinct metabolic repertoire.</title>
        <authorList>
            <person name="Wilson M.C."/>
            <person name="Mori T."/>
            <person name="Ruckert C."/>
            <person name="Uria A.R."/>
            <person name="Helf M.J."/>
            <person name="Takada K."/>
            <person name="Gernert C."/>
            <person name="Steffens U.A."/>
            <person name="Heycke N."/>
            <person name="Schmitt S."/>
            <person name="Rinke C."/>
            <person name="Helfrich E.J."/>
            <person name="Brachmann A.O."/>
            <person name="Gurgui C."/>
            <person name="Wakimoto T."/>
            <person name="Kracht M."/>
            <person name="Crusemann M."/>
            <person name="Hentschel U."/>
            <person name="Abe I."/>
            <person name="Matsunaga S."/>
            <person name="Kalinowski J."/>
            <person name="Takeyama H."/>
            <person name="Piel J."/>
        </authorList>
    </citation>
    <scope>NUCLEOTIDE SEQUENCE [LARGE SCALE GENOMIC DNA]</scope>
    <source>
        <strain evidence="4">TSY1</strain>
        <plasmid evidence="3">pTSY</plasmid>
    </source>
</reference>
<evidence type="ECO:0000256" key="1">
    <source>
        <dbReference type="ARBA" id="ARBA00023125"/>
    </source>
</evidence>
<geneLocation type="plasmid" evidence="3">
    <name>pTSY</name>
</geneLocation>
<sequence>MSFGQQIRIARMSQGMTAAALARAAHLHESYVSRLENDKSGASIDVLLRLCRVLKVRPDILLEWDQAGDHQG</sequence>
<dbReference type="InterPro" id="IPR001387">
    <property type="entry name" value="Cro/C1-type_HTH"/>
</dbReference>
<dbReference type="AlphaFoldDB" id="W4M0T1"/>
<proteinExistence type="predicted"/>
<dbReference type="SMART" id="SM00530">
    <property type="entry name" value="HTH_XRE"/>
    <property type="match status" value="1"/>
</dbReference>
<dbReference type="PROSITE" id="PS50943">
    <property type="entry name" value="HTH_CROC1"/>
    <property type="match status" value="1"/>
</dbReference>
<dbReference type="GO" id="GO:0003700">
    <property type="term" value="F:DNA-binding transcription factor activity"/>
    <property type="evidence" value="ECO:0007669"/>
    <property type="project" value="TreeGrafter"/>
</dbReference>
<evidence type="ECO:0000313" key="3">
    <source>
        <dbReference type="EMBL" id="ETX03596.1"/>
    </source>
</evidence>
<organism evidence="3 4">
    <name type="scientific">Entotheonella factor</name>
    <dbReference type="NCBI Taxonomy" id="1429438"/>
    <lineage>
        <taxon>Bacteria</taxon>
        <taxon>Pseudomonadati</taxon>
        <taxon>Nitrospinota/Tectimicrobiota group</taxon>
        <taxon>Candidatus Tectimicrobiota</taxon>
        <taxon>Candidatus Entotheonellia</taxon>
        <taxon>Candidatus Entotheonellales</taxon>
        <taxon>Candidatus Entotheonellaceae</taxon>
        <taxon>Candidatus Entotheonella</taxon>
    </lineage>
</organism>
<accession>W4M0T1</accession>
<dbReference type="PANTHER" id="PTHR46797">
    <property type="entry name" value="HTH-TYPE TRANSCRIPTIONAL REGULATOR"/>
    <property type="match status" value="1"/>
</dbReference>
<evidence type="ECO:0000313" key="4">
    <source>
        <dbReference type="Proteomes" id="UP000019141"/>
    </source>
</evidence>
<feature type="domain" description="HTH cro/C1-type" evidence="2">
    <location>
        <begin position="7"/>
        <end position="61"/>
    </location>
</feature>
<dbReference type="Pfam" id="PF01381">
    <property type="entry name" value="HTH_3"/>
    <property type="match status" value="1"/>
</dbReference>
<protein>
    <recommendedName>
        <fullName evidence="2">HTH cro/C1-type domain-containing protein</fullName>
    </recommendedName>
</protein>
<keyword evidence="1" id="KW-0238">DNA-binding</keyword>
<dbReference type="InterPro" id="IPR010982">
    <property type="entry name" value="Lambda_DNA-bd_dom_sf"/>
</dbReference>
<name>W4M0T1_ENTF1</name>